<organism evidence="2 3">
    <name type="scientific">Vibrio aquimaris</name>
    <dbReference type="NCBI Taxonomy" id="2587862"/>
    <lineage>
        <taxon>Bacteria</taxon>
        <taxon>Pseudomonadati</taxon>
        <taxon>Pseudomonadota</taxon>
        <taxon>Gammaproteobacteria</taxon>
        <taxon>Vibrionales</taxon>
        <taxon>Vibrionaceae</taxon>
        <taxon>Vibrio</taxon>
    </lineage>
</organism>
<dbReference type="PROSITE" id="PS50234">
    <property type="entry name" value="VWFA"/>
    <property type="match status" value="1"/>
</dbReference>
<dbReference type="Gene3D" id="3.40.50.410">
    <property type="entry name" value="von Willebrand factor, type A domain"/>
    <property type="match status" value="1"/>
</dbReference>
<name>A0A5P9CRA5_9VIBR</name>
<dbReference type="AlphaFoldDB" id="A0A5P9CRA5"/>
<keyword evidence="2" id="KW-0614">Plasmid</keyword>
<dbReference type="SUPFAM" id="SSF53300">
    <property type="entry name" value="vWA-like"/>
    <property type="match status" value="1"/>
</dbReference>
<keyword evidence="3" id="KW-1185">Reference proteome</keyword>
<dbReference type="InterPro" id="IPR036465">
    <property type="entry name" value="vWFA_dom_sf"/>
</dbReference>
<reference evidence="2 3" key="1">
    <citation type="submission" date="2019-10" db="EMBL/GenBank/DDBJ databases">
        <title>Complete genome sequence of Vibrio sp. strain THAF100, isolated from non-filtered water from the water column of tank 6 of a marine aquarium containing stony-coral fragments. Water maintained at 26 degree C.</title>
        <authorList>
            <person name="Ruckert C."/>
            <person name="Franco A."/>
            <person name="Kalinowski J."/>
            <person name="Glaeser S."/>
        </authorList>
    </citation>
    <scope>NUCLEOTIDE SEQUENCE [LARGE SCALE GENOMIC DNA]</scope>
    <source>
        <strain evidence="2 3">THAF100</strain>
        <plasmid evidence="3">pthaf100_a</plasmid>
    </source>
</reference>
<evidence type="ECO:0000313" key="3">
    <source>
        <dbReference type="Proteomes" id="UP000326936"/>
    </source>
</evidence>
<evidence type="ECO:0000313" key="2">
    <source>
        <dbReference type="EMBL" id="QFT28501.1"/>
    </source>
</evidence>
<geneLocation type="plasmid" evidence="3">
    <name>pthaf100_a</name>
</geneLocation>
<dbReference type="InterPro" id="IPR002035">
    <property type="entry name" value="VWF_A"/>
</dbReference>
<evidence type="ECO:0000259" key="1">
    <source>
        <dbReference type="PROSITE" id="PS50234"/>
    </source>
</evidence>
<dbReference type="OrthoDB" id="5810819at2"/>
<feature type="domain" description="VWFA" evidence="1">
    <location>
        <begin position="130"/>
        <end position="383"/>
    </location>
</feature>
<sequence precursor="true">MRNRVFGSVSLSFLALLVPLLALALTTIMVGFNIQLRHRAMQAADTLALACTFGATSEAGLSQAYLDYYQPKISGVSGEYLSGTDCEISINYHLDSPFSLLGIGQGSSAAESRAMEHTYIHHVAKVTPTEMALVLDISSSMVDSIQTLKNILSRAVNRIENNNVELAGRRAVSISIVPFSDGVSIVNPAWANVTGVQCANGISKDENDRFSAEKTVSNLDKIHSEKTVELKEQNDFLLDCSGSSPVMPLTDNMREVKHAIENLQTTGGTSSFQGLIWGARQLIPKWRQEWNYRPYSTHPTQRLILMTDGVDGSSALDELISAGICDRLANEFGIQLNFIGFNIPDYRLEQFSRCVDAALNIELKGQVLSATNTQELDEYFSKVLYVDYDTTLNFGQK</sequence>
<dbReference type="EMBL" id="CP045351">
    <property type="protein sequence ID" value="QFT28501.1"/>
    <property type="molecule type" value="Genomic_DNA"/>
</dbReference>
<gene>
    <name evidence="2" type="ORF">FIV01_19065</name>
</gene>
<dbReference type="KEGG" id="vaq:FIV01_19065"/>
<accession>A0A5P9CRA5</accession>
<protein>
    <submittedName>
        <fullName evidence="2">von Willebrand factor type A domain protein</fullName>
    </submittedName>
</protein>
<dbReference type="Proteomes" id="UP000326936">
    <property type="component" value="Plasmid pTHAF100_a"/>
</dbReference>
<dbReference type="RefSeq" id="WP_152432490.1">
    <property type="nucleotide sequence ID" value="NZ_CBCSDK010000009.1"/>
</dbReference>
<proteinExistence type="predicted"/>